<proteinExistence type="inferred from homology"/>
<organism evidence="9 10">
    <name type="scientific">Microlunatus ginsengisoli</name>
    <dbReference type="NCBI Taxonomy" id="363863"/>
    <lineage>
        <taxon>Bacteria</taxon>
        <taxon>Bacillati</taxon>
        <taxon>Actinomycetota</taxon>
        <taxon>Actinomycetes</taxon>
        <taxon>Propionibacteriales</taxon>
        <taxon>Propionibacteriaceae</taxon>
        <taxon>Microlunatus</taxon>
    </lineage>
</organism>
<evidence type="ECO:0000313" key="9">
    <source>
        <dbReference type="EMBL" id="GAA3611415.1"/>
    </source>
</evidence>
<dbReference type="SUPFAM" id="SSF53383">
    <property type="entry name" value="PLP-dependent transferases"/>
    <property type="match status" value="1"/>
</dbReference>
<evidence type="ECO:0000256" key="8">
    <source>
        <dbReference type="RuleBase" id="RU361171"/>
    </source>
</evidence>
<dbReference type="Gene3D" id="3.40.640.10">
    <property type="entry name" value="Type I PLP-dependent aspartate aminotransferase-like (Major domain)"/>
    <property type="match status" value="1"/>
</dbReference>
<keyword evidence="10" id="KW-1185">Reference proteome</keyword>
<comment type="similarity">
    <text evidence="2 7">Belongs to the group II decarboxylase family.</text>
</comment>
<dbReference type="NCBIfam" id="TIGR01788">
    <property type="entry name" value="Glu-decarb-GAD"/>
    <property type="match status" value="1"/>
</dbReference>
<keyword evidence="8" id="KW-0210">Decarboxylase</keyword>
<keyword evidence="5 7" id="KW-0456">Lyase</keyword>
<comment type="catalytic activity">
    <reaction evidence="6 8">
        <text>L-glutamate + H(+) = 4-aminobutanoate + CO2</text>
        <dbReference type="Rhea" id="RHEA:17785"/>
        <dbReference type="ChEBI" id="CHEBI:15378"/>
        <dbReference type="ChEBI" id="CHEBI:16526"/>
        <dbReference type="ChEBI" id="CHEBI:29985"/>
        <dbReference type="ChEBI" id="CHEBI:59888"/>
        <dbReference type="EC" id="4.1.1.15"/>
    </reaction>
</comment>
<evidence type="ECO:0000256" key="2">
    <source>
        <dbReference type="ARBA" id="ARBA00009533"/>
    </source>
</evidence>
<protein>
    <recommendedName>
        <fullName evidence="3 8">Glutamate decarboxylase</fullName>
        <ecNumber evidence="3 8">4.1.1.15</ecNumber>
    </recommendedName>
</protein>
<dbReference type="EC" id="4.1.1.15" evidence="3 8"/>
<reference evidence="10" key="1">
    <citation type="journal article" date="2019" name="Int. J. Syst. Evol. Microbiol.">
        <title>The Global Catalogue of Microorganisms (GCM) 10K type strain sequencing project: providing services to taxonomists for standard genome sequencing and annotation.</title>
        <authorList>
            <consortium name="The Broad Institute Genomics Platform"/>
            <consortium name="The Broad Institute Genome Sequencing Center for Infectious Disease"/>
            <person name="Wu L."/>
            <person name="Ma J."/>
        </authorList>
    </citation>
    <scope>NUCLEOTIDE SEQUENCE [LARGE SCALE GENOMIC DNA]</scope>
    <source>
        <strain evidence="10">JCM 16929</strain>
    </source>
</reference>
<dbReference type="Gene3D" id="3.90.1150.160">
    <property type="match status" value="1"/>
</dbReference>
<dbReference type="EMBL" id="BAABAB010000007">
    <property type="protein sequence ID" value="GAA3611415.1"/>
    <property type="molecule type" value="Genomic_DNA"/>
</dbReference>
<dbReference type="Pfam" id="PF00282">
    <property type="entry name" value="Pyridoxal_deC"/>
    <property type="match status" value="1"/>
</dbReference>
<evidence type="ECO:0000313" key="10">
    <source>
        <dbReference type="Proteomes" id="UP001501490"/>
    </source>
</evidence>
<sequence length="456" mass="50920">MTMDDQAAAALFGNSFAIEEVPSRTFPDDGMSATDAMRLVAEDLAIEGDPGRNLATFVTTWMEPQAQRVIADNLHRNFIDHAEYPRTAEIEQRCIRMLADLFHAPGETTGARTQGSSEAIMLGALSLKWKWKERQQAAGRPIDRPNLVFGADVHVVWDKFCRYFDVEPRIVPLQPGKYTIGPEDVEPHLDENTIGVAAVLGTTFTGHKDDIVGINDLLLTIKSTRGLDIPMHVDGASGGFVWPFLYPHSEWDFRLEQVRSINVSGHKFGLVYPGIGWLVFRETADLAKDLVFEENYLGKTDATFTLNFSTGSSMVLAQYYNFVRYGRAGYGYIMRNMQKNAQVLAERLRDLGRFDLIGADQEQLPLVAFQLSGDNAFDEFDLAWQLSAERGWMVPAYTLPPDAQDVTIMRALVKQTLSREHVDTLARDIADACQTLDRKGGAHESERAQMVTGPGH</sequence>
<evidence type="ECO:0000256" key="3">
    <source>
        <dbReference type="ARBA" id="ARBA00012421"/>
    </source>
</evidence>
<evidence type="ECO:0000256" key="6">
    <source>
        <dbReference type="ARBA" id="ARBA00048868"/>
    </source>
</evidence>
<dbReference type="Proteomes" id="UP001501490">
    <property type="component" value="Unassembled WGS sequence"/>
</dbReference>
<dbReference type="Gene3D" id="4.10.280.50">
    <property type="match status" value="1"/>
</dbReference>
<name>A0ABP6ZLA4_9ACTN</name>
<dbReference type="InterPro" id="IPR002129">
    <property type="entry name" value="PyrdxlP-dep_de-COase"/>
</dbReference>
<keyword evidence="4 7" id="KW-0663">Pyridoxal phosphate</keyword>
<evidence type="ECO:0000256" key="7">
    <source>
        <dbReference type="RuleBase" id="RU000382"/>
    </source>
</evidence>
<gene>
    <name evidence="9" type="ORF">GCM10022236_11450</name>
</gene>
<evidence type="ECO:0000256" key="4">
    <source>
        <dbReference type="ARBA" id="ARBA00022898"/>
    </source>
</evidence>
<comment type="cofactor">
    <cofactor evidence="1 7">
        <name>pyridoxal 5'-phosphate</name>
        <dbReference type="ChEBI" id="CHEBI:597326"/>
    </cofactor>
</comment>
<dbReference type="InterPro" id="IPR015424">
    <property type="entry name" value="PyrdxlP-dep_Trfase"/>
</dbReference>
<dbReference type="InterPro" id="IPR015421">
    <property type="entry name" value="PyrdxlP-dep_Trfase_major"/>
</dbReference>
<dbReference type="PANTHER" id="PTHR43321:SF3">
    <property type="entry name" value="GLUTAMATE DECARBOXYLASE"/>
    <property type="match status" value="1"/>
</dbReference>
<comment type="caution">
    <text evidence="9">The sequence shown here is derived from an EMBL/GenBank/DDBJ whole genome shotgun (WGS) entry which is preliminary data.</text>
</comment>
<evidence type="ECO:0000256" key="5">
    <source>
        <dbReference type="ARBA" id="ARBA00023239"/>
    </source>
</evidence>
<dbReference type="PANTHER" id="PTHR43321">
    <property type="entry name" value="GLUTAMATE DECARBOXYLASE"/>
    <property type="match status" value="1"/>
</dbReference>
<dbReference type="InterPro" id="IPR010107">
    <property type="entry name" value="Glutamate_decarboxylase"/>
</dbReference>
<evidence type="ECO:0000256" key="1">
    <source>
        <dbReference type="ARBA" id="ARBA00001933"/>
    </source>
</evidence>
<accession>A0ABP6ZLA4</accession>